<gene>
    <name evidence="4" type="ORF">E3202_04495</name>
</gene>
<dbReference type="AlphaFoldDB" id="A0A506UKJ9"/>
<dbReference type="RefSeq" id="WP_165600578.1">
    <property type="nucleotide sequence ID" value="NZ_SORZ01000002.1"/>
</dbReference>
<evidence type="ECO:0000313" key="5">
    <source>
        <dbReference type="Proteomes" id="UP000315037"/>
    </source>
</evidence>
<keyword evidence="5" id="KW-1185">Reference proteome</keyword>
<organism evidence="4 5">
    <name type="scientific">Oecophyllibacter saccharovorans</name>
    <dbReference type="NCBI Taxonomy" id="2558360"/>
    <lineage>
        <taxon>Bacteria</taxon>
        <taxon>Pseudomonadati</taxon>
        <taxon>Pseudomonadota</taxon>
        <taxon>Alphaproteobacteria</taxon>
        <taxon>Acetobacterales</taxon>
        <taxon>Acetobacteraceae</taxon>
        <taxon>Oecophyllibacter</taxon>
    </lineage>
</organism>
<dbReference type="CDD" id="cd04690">
    <property type="entry name" value="NUDIX_Hydrolase"/>
    <property type="match status" value="1"/>
</dbReference>
<dbReference type="Pfam" id="PF00293">
    <property type="entry name" value="NUDIX"/>
    <property type="match status" value="1"/>
</dbReference>
<name>A0A506UKJ9_9PROT</name>
<dbReference type="PROSITE" id="PS51462">
    <property type="entry name" value="NUDIX"/>
    <property type="match status" value="1"/>
</dbReference>
<dbReference type="InterPro" id="IPR020084">
    <property type="entry name" value="NUDIX_hydrolase_CS"/>
</dbReference>
<sequence length="170" mass="18430">MSGTSSGSSELAAGPAGGPVERAVPPIRIVAALIEDGERLLFVRKRGTEWFMQAGGKAEVGENPLETLTRELREEIGYELCPGEATLIDHFTAPAVNEPGCQVEGAIYHLPLDRQALQSGGLVLQPGGEIAEMRWVTPEQARHLKLAPLSAQWLVPWAEKRFRLNSSPPQ</sequence>
<evidence type="ECO:0000313" key="4">
    <source>
        <dbReference type="EMBL" id="TPW33859.1"/>
    </source>
</evidence>
<dbReference type="PANTHER" id="PTHR43046:SF2">
    <property type="entry name" value="8-OXO-DGTP DIPHOSPHATASE-RELATED"/>
    <property type="match status" value="1"/>
</dbReference>
<dbReference type="Proteomes" id="UP000315037">
    <property type="component" value="Unassembled WGS sequence"/>
</dbReference>
<dbReference type="EMBL" id="SORZ01000002">
    <property type="protein sequence ID" value="TPW33859.1"/>
    <property type="molecule type" value="Genomic_DNA"/>
</dbReference>
<dbReference type="PANTHER" id="PTHR43046">
    <property type="entry name" value="GDP-MANNOSE MANNOSYL HYDROLASE"/>
    <property type="match status" value="1"/>
</dbReference>
<dbReference type="InterPro" id="IPR000086">
    <property type="entry name" value="NUDIX_hydrolase_dom"/>
</dbReference>
<evidence type="ECO:0000256" key="1">
    <source>
        <dbReference type="ARBA" id="ARBA00001946"/>
    </source>
</evidence>
<feature type="domain" description="Nudix hydrolase" evidence="3">
    <location>
        <begin position="25"/>
        <end position="160"/>
    </location>
</feature>
<dbReference type="PROSITE" id="PS00893">
    <property type="entry name" value="NUDIX_BOX"/>
    <property type="match status" value="1"/>
</dbReference>
<comment type="caution">
    <text evidence="4">The sequence shown here is derived from an EMBL/GenBank/DDBJ whole genome shotgun (WGS) entry which is preliminary data.</text>
</comment>
<evidence type="ECO:0000259" key="3">
    <source>
        <dbReference type="PROSITE" id="PS51462"/>
    </source>
</evidence>
<keyword evidence="2" id="KW-0378">Hydrolase</keyword>
<comment type="cofactor">
    <cofactor evidence="1">
        <name>Mg(2+)</name>
        <dbReference type="ChEBI" id="CHEBI:18420"/>
    </cofactor>
</comment>
<proteinExistence type="predicted"/>
<dbReference type="Gene3D" id="3.90.79.10">
    <property type="entry name" value="Nucleoside Triphosphate Pyrophosphohydrolase"/>
    <property type="match status" value="1"/>
</dbReference>
<accession>A0A506UKJ9</accession>
<dbReference type="GO" id="GO:0016787">
    <property type="term" value="F:hydrolase activity"/>
    <property type="evidence" value="ECO:0007669"/>
    <property type="project" value="UniProtKB-KW"/>
</dbReference>
<reference evidence="4 5" key="1">
    <citation type="submission" date="2019-03" db="EMBL/GenBank/DDBJ databases">
        <title>The complete genome sequence of Neokomagataea sp. Jb2 NBRC113641.</title>
        <authorList>
            <person name="Chua K.-O."/>
            <person name="Chan K.-G."/>
            <person name="See-Too W.-S."/>
        </authorList>
    </citation>
    <scope>NUCLEOTIDE SEQUENCE [LARGE SCALE GENOMIC DNA]</scope>
    <source>
        <strain evidence="4 5">Jb2</strain>
    </source>
</reference>
<evidence type="ECO:0000256" key="2">
    <source>
        <dbReference type="ARBA" id="ARBA00022801"/>
    </source>
</evidence>
<dbReference type="SUPFAM" id="SSF55811">
    <property type="entry name" value="Nudix"/>
    <property type="match status" value="1"/>
</dbReference>
<dbReference type="InterPro" id="IPR015797">
    <property type="entry name" value="NUDIX_hydrolase-like_dom_sf"/>
</dbReference>
<protein>
    <submittedName>
        <fullName evidence="4">NUDIX domain-containing protein</fullName>
    </submittedName>
</protein>